<dbReference type="OrthoDB" id="5297467at2"/>
<dbReference type="Pfam" id="PF04361">
    <property type="entry name" value="DUF494"/>
    <property type="match status" value="1"/>
</dbReference>
<dbReference type="PANTHER" id="PTHR38692:SF1">
    <property type="entry name" value="PROTEIN SMG"/>
    <property type="match status" value="1"/>
</dbReference>
<dbReference type="Proteomes" id="UP000252357">
    <property type="component" value="Unassembled WGS sequence"/>
</dbReference>
<name>A0A368L0M8_9BURK</name>
<dbReference type="AlphaFoldDB" id="A0A368L0M8"/>
<evidence type="ECO:0000313" key="2">
    <source>
        <dbReference type="EMBL" id="RCS56995.1"/>
    </source>
</evidence>
<comment type="similarity">
    <text evidence="1">Belongs to the Smg family.</text>
</comment>
<dbReference type="InterPro" id="IPR007456">
    <property type="entry name" value="Smg"/>
</dbReference>
<keyword evidence="3" id="KW-1185">Reference proteome</keyword>
<dbReference type="HAMAP" id="MF_00598">
    <property type="entry name" value="Smg"/>
    <property type="match status" value="1"/>
</dbReference>
<comment type="caution">
    <text evidence="2">The sequence shown here is derived from an EMBL/GenBank/DDBJ whole genome shotgun (WGS) entry which is preliminary data.</text>
</comment>
<organism evidence="2 3">
    <name type="scientific">Parvibium lacunae</name>
    <dbReference type="NCBI Taxonomy" id="1888893"/>
    <lineage>
        <taxon>Bacteria</taxon>
        <taxon>Pseudomonadati</taxon>
        <taxon>Pseudomonadota</taxon>
        <taxon>Betaproteobacteria</taxon>
        <taxon>Burkholderiales</taxon>
        <taxon>Alcaligenaceae</taxon>
        <taxon>Parvibium</taxon>
    </lineage>
</organism>
<evidence type="ECO:0000313" key="3">
    <source>
        <dbReference type="Proteomes" id="UP000252357"/>
    </source>
</evidence>
<dbReference type="EMBL" id="QPGB01000004">
    <property type="protein sequence ID" value="RCS56995.1"/>
    <property type="molecule type" value="Genomic_DNA"/>
</dbReference>
<dbReference type="RefSeq" id="WP_114403137.1">
    <property type="nucleotide sequence ID" value="NZ_QPGB01000004.1"/>
</dbReference>
<evidence type="ECO:0000256" key="1">
    <source>
        <dbReference type="HAMAP-Rule" id="MF_00598"/>
    </source>
</evidence>
<protein>
    <recommendedName>
        <fullName evidence="1">Protein Smg homolog</fullName>
    </recommendedName>
</protein>
<accession>A0A368L0M8</accession>
<gene>
    <name evidence="1" type="primary">smg</name>
    <name evidence="2" type="ORF">DU000_09315</name>
</gene>
<dbReference type="PANTHER" id="PTHR38692">
    <property type="entry name" value="PROTEIN SMG"/>
    <property type="match status" value="1"/>
</dbReference>
<reference evidence="2 3" key="1">
    <citation type="journal article" date="2018" name="Int. J. Syst. Evol. Microbiol.">
        <title>Parvibium lacunae gen. nov., sp. nov., a new member of the family Alcaligenaceae isolated from a freshwater pond.</title>
        <authorList>
            <person name="Chen W.M."/>
            <person name="Xie P.B."/>
            <person name="Hsu M.Y."/>
            <person name="Sheu S.Y."/>
        </authorList>
    </citation>
    <scope>NUCLEOTIDE SEQUENCE [LARGE SCALE GENOMIC DNA]</scope>
    <source>
        <strain evidence="2 3">KMB9</strain>
    </source>
</reference>
<proteinExistence type="inferred from homology"/>
<sequence length="152" mass="16982">MLDVLVYLFHTYYTPEACPDQSTLARKLTALGFEAEEISDALGWLQGLAQLTQDWQANSMDSSSAQRVYADTEYEALGQEGIGLITFLENAGALPPTLRELVIERTLAIAERPIPVSALRIVTLMVLWSQQVDVDTLVLEELFREENEAVLH</sequence>